<gene>
    <name evidence="1" type="ORF">BV98_000586</name>
</gene>
<name>A0A086PEB0_SPHHM</name>
<dbReference type="eggNOG" id="ENOG5031055">
    <property type="taxonomic scope" value="Bacteria"/>
</dbReference>
<organism evidence="1 2">
    <name type="scientific">Sphingobium herbicidovorans (strain ATCC 700291 / DSM 11019 / CCUG 56400 / KCTC 2939 / LMG 18315 / NBRC 16415 / MH)</name>
    <name type="common">Sphingomonas herbicidovorans</name>
    <dbReference type="NCBI Taxonomy" id="1219045"/>
    <lineage>
        <taxon>Bacteria</taxon>
        <taxon>Pseudomonadati</taxon>
        <taxon>Pseudomonadota</taxon>
        <taxon>Alphaproteobacteria</taxon>
        <taxon>Sphingomonadales</taxon>
        <taxon>Sphingomonadaceae</taxon>
        <taxon>Sphingobium</taxon>
    </lineage>
</organism>
<dbReference type="AlphaFoldDB" id="A0A086PEB0"/>
<evidence type="ECO:0000313" key="1">
    <source>
        <dbReference type="EMBL" id="KFG91728.1"/>
    </source>
</evidence>
<dbReference type="STRING" id="76947.GCA_002080435_02360"/>
<comment type="caution">
    <text evidence="1">The sequence shown here is derived from an EMBL/GenBank/DDBJ whole genome shotgun (WGS) entry which is preliminary data.</text>
</comment>
<dbReference type="EMBL" id="JFZA02000002">
    <property type="protein sequence ID" value="KFG91728.1"/>
    <property type="molecule type" value="Genomic_DNA"/>
</dbReference>
<keyword evidence="2" id="KW-1185">Reference proteome</keyword>
<evidence type="ECO:0000313" key="2">
    <source>
        <dbReference type="Proteomes" id="UP000024284"/>
    </source>
</evidence>
<dbReference type="OrthoDB" id="7173828at2"/>
<dbReference type="PATRIC" id="fig|1219045.3.peg.597"/>
<accession>A0A086PEB0</accession>
<protein>
    <submittedName>
        <fullName evidence="1">Uncharacterized protein</fullName>
    </submittedName>
</protein>
<reference evidence="1" key="1">
    <citation type="submission" date="2014-08" db="EMBL/GenBank/DDBJ databases">
        <title>Draft genome sequences of Sphingobium herbicidovorans.</title>
        <authorList>
            <person name="Gan H.M."/>
            <person name="Gan H.Y."/>
            <person name="Savka M.A."/>
        </authorList>
    </citation>
    <scope>NUCLEOTIDE SEQUENCE [LARGE SCALE GENOMIC DNA]</scope>
    <source>
        <strain evidence="1">NBRC 16415</strain>
    </source>
</reference>
<dbReference type="Proteomes" id="UP000024284">
    <property type="component" value="Unassembled WGS sequence"/>
</dbReference>
<sequence length="198" mass="20766">MPSISLPTSPGPRAAKMNLMSFGTILTPFLGGPTQRINRLGTRWSMLVSMPTLMADPDGRVWANALAQAVEAGAVMPIVQDIDTGSPGAPVVSANVASGSILPLSGMTPGYQLRAGQFVSIIHAGRRYVYAIREAVTVGVGGTISASIFPLLRTALSTGDVVEIATPMIEGWIDSAFGWDVLQTPMIQIPDFTIVEAA</sequence>
<proteinExistence type="predicted"/>
<dbReference type="RefSeq" id="WP_037462620.1">
    <property type="nucleotide sequence ID" value="NZ_BCZD01000018.1"/>
</dbReference>